<evidence type="ECO:0000256" key="2">
    <source>
        <dbReference type="ARBA" id="ARBA00007581"/>
    </source>
</evidence>
<dbReference type="InterPro" id="IPR004183">
    <property type="entry name" value="Xdiol_dOase_suB"/>
</dbReference>
<dbReference type="EMBL" id="JAGTUF010000001">
    <property type="protein sequence ID" value="MBR9970725.1"/>
    <property type="molecule type" value="Genomic_DNA"/>
</dbReference>
<keyword evidence="4" id="KW-0862">Zinc</keyword>
<evidence type="ECO:0000313" key="8">
    <source>
        <dbReference type="Proteomes" id="UP000680714"/>
    </source>
</evidence>
<keyword evidence="3" id="KW-0479">Metal-binding</keyword>
<dbReference type="PANTHER" id="PTHR30096">
    <property type="entry name" value="4,5-DOPA DIOXYGENASE EXTRADIOL-LIKE PROTEIN"/>
    <property type="match status" value="1"/>
</dbReference>
<comment type="caution">
    <text evidence="7">The sequence shown here is derived from an EMBL/GenBank/DDBJ whole genome shotgun (WGS) entry which is preliminary data.</text>
</comment>
<protein>
    <submittedName>
        <fullName evidence="7">Dioxygenase</fullName>
    </submittedName>
</protein>
<keyword evidence="7" id="KW-0223">Dioxygenase</keyword>
<dbReference type="SUPFAM" id="SSF53213">
    <property type="entry name" value="LigB-like"/>
    <property type="match status" value="1"/>
</dbReference>
<accession>A0ABS5I8I9</accession>
<dbReference type="CDD" id="cd07363">
    <property type="entry name" value="45_DOPA_Dioxygenase"/>
    <property type="match status" value="1"/>
</dbReference>
<evidence type="ECO:0000256" key="1">
    <source>
        <dbReference type="ARBA" id="ARBA00001947"/>
    </source>
</evidence>
<name>A0ABS5I8I9_9PROT</name>
<sequence>MTGPKTLFVSHGSPMIALEASSASMFLADLGRSMPRPQAIVAVSAHWLADGFAVGGASQPETIHDFFGFPPALYAMTYPAPGDPALAARVAELTGAQLHPRRGLDHGVWSVASLLWPDAEVPVVPVSVSRRDNPAAHLDFGRRLRPLTADGVLILATGAATHNLAAYTGLPRQSPALPWVTAFTDWLGQVIGTGRVADLVDYRAQAPHAIDNHPTDEHLLPLFVAAGAGEGAGTVLHRSVEHGVIAMDSYGWFG</sequence>
<feature type="domain" description="Extradiol ring-cleavage dioxygenase class III enzyme subunit B" evidence="6">
    <location>
        <begin position="29"/>
        <end position="240"/>
    </location>
</feature>
<organism evidence="7 8">
    <name type="scientific">Magnetospirillum sulfuroxidans</name>
    <dbReference type="NCBI Taxonomy" id="611300"/>
    <lineage>
        <taxon>Bacteria</taxon>
        <taxon>Pseudomonadati</taxon>
        <taxon>Pseudomonadota</taxon>
        <taxon>Alphaproteobacteria</taxon>
        <taxon>Rhodospirillales</taxon>
        <taxon>Rhodospirillaceae</taxon>
        <taxon>Magnetospirillum</taxon>
    </lineage>
</organism>
<dbReference type="Proteomes" id="UP000680714">
    <property type="component" value="Unassembled WGS sequence"/>
</dbReference>
<evidence type="ECO:0000313" key="7">
    <source>
        <dbReference type="EMBL" id="MBR9970725.1"/>
    </source>
</evidence>
<evidence type="ECO:0000256" key="3">
    <source>
        <dbReference type="ARBA" id="ARBA00022723"/>
    </source>
</evidence>
<dbReference type="Pfam" id="PF02900">
    <property type="entry name" value="LigB"/>
    <property type="match status" value="1"/>
</dbReference>
<proteinExistence type="inferred from homology"/>
<dbReference type="InterPro" id="IPR014436">
    <property type="entry name" value="Extradiol_dOase_DODA"/>
</dbReference>
<reference evidence="7 8" key="1">
    <citation type="submission" date="2021-04" db="EMBL/GenBank/DDBJ databases">
        <title>Magnetospirillum sulfuroxidans sp. nov., a facultative chemolithoautotrophic sulfur-oxidizing alphaproteobacterium isolated from freshwater sediment and proposals for Paramagetospirillum gen. nov., and Magnetospirillaceae fam. nov.</title>
        <authorList>
            <person name="Koziaeva V."/>
            <person name="Geelhoed J.S."/>
            <person name="Sorokin D.Y."/>
            <person name="Grouzdev D.S."/>
        </authorList>
    </citation>
    <scope>NUCLEOTIDE SEQUENCE [LARGE SCALE GENOMIC DNA]</scope>
    <source>
        <strain evidence="7 8">J10</strain>
    </source>
</reference>
<keyword evidence="5" id="KW-0560">Oxidoreductase</keyword>
<comment type="cofactor">
    <cofactor evidence="1">
        <name>Zn(2+)</name>
        <dbReference type="ChEBI" id="CHEBI:29105"/>
    </cofactor>
</comment>
<gene>
    <name evidence="7" type="ORF">KEC16_03230</name>
</gene>
<dbReference type="Gene3D" id="3.40.830.10">
    <property type="entry name" value="LigB-like"/>
    <property type="match status" value="1"/>
</dbReference>
<evidence type="ECO:0000256" key="5">
    <source>
        <dbReference type="ARBA" id="ARBA00023002"/>
    </source>
</evidence>
<dbReference type="RefSeq" id="WP_211546191.1">
    <property type="nucleotide sequence ID" value="NZ_JAGTUF010000001.1"/>
</dbReference>
<comment type="similarity">
    <text evidence="2">Belongs to the DODA-type extradiol aromatic ring-opening dioxygenase family.</text>
</comment>
<keyword evidence="8" id="KW-1185">Reference proteome</keyword>
<dbReference type="PIRSF" id="PIRSF006157">
    <property type="entry name" value="Doxgns_DODA"/>
    <property type="match status" value="1"/>
</dbReference>
<evidence type="ECO:0000259" key="6">
    <source>
        <dbReference type="Pfam" id="PF02900"/>
    </source>
</evidence>
<dbReference type="PANTHER" id="PTHR30096:SF0">
    <property type="entry name" value="4,5-DOPA DIOXYGENASE EXTRADIOL-LIKE PROTEIN"/>
    <property type="match status" value="1"/>
</dbReference>
<evidence type="ECO:0000256" key="4">
    <source>
        <dbReference type="ARBA" id="ARBA00022833"/>
    </source>
</evidence>
<dbReference type="GO" id="GO:0051213">
    <property type="term" value="F:dioxygenase activity"/>
    <property type="evidence" value="ECO:0007669"/>
    <property type="project" value="UniProtKB-KW"/>
</dbReference>